<sequence length="392" mass="43422">MEFDFATPVERRHPKEGKWPTQKWHRYGDRVLPLWVADMDFLSPPAVIEALRARVDHGVYGYGLVPDSLQQTLCEWSAREYDWAIEPDWQLWLPGVVPALHLASLALTEPGDGVLTVTPIYPPFLQVAERTGRLPQQAALAEPAKAGDTWWLDIQALEAAITPETRLLLWCHPHNPTGRVWRHEEMADLAALVARHDLLVVSDELHCDLLLDEDAVHRPLAAAFPALAARTITLWAPSKTFNLAGLTTACAVIPNDALRHRFAKAIRGLMPDGNVLGLVAAEAAYARGNPWRHALIEVLRGHRRTLVERVACWPGVAMSEPQSTYLAWLDLRLAEGLVGRDGLPQQVLLRDAGVALSDGADFGWPGFVRLNFGTTATQLEEALARLDGVLKV</sequence>
<protein>
    <recommendedName>
        <fullName evidence="2">cysteine-S-conjugate beta-lyase</fullName>
        <ecNumber evidence="2">4.4.1.13</ecNumber>
    </recommendedName>
</protein>
<dbReference type="CDD" id="cd00609">
    <property type="entry name" value="AAT_like"/>
    <property type="match status" value="1"/>
</dbReference>
<proteinExistence type="inferred from homology"/>
<keyword evidence="4" id="KW-0456">Lyase</keyword>
<name>A0A2N7U760_9GAMM</name>
<comment type="similarity">
    <text evidence="5">Belongs to the class-II pyridoxal-phosphate-dependent aminotransferase family. MalY/PatB cystathionine beta-lyase subfamily.</text>
</comment>
<dbReference type="AlphaFoldDB" id="A0A2N7U760"/>
<dbReference type="Gene3D" id="3.40.640.10">
    <property type="entry name" value="Type I PLP-dependent aspartate aminotransferase-like (Major domain)"/>
    <property type="match status" value="1"/>
</dbReference>
<keyword evidence="7" id="KW-0032">Aminotransferase</keyword>
<dbReference type="PANTHER" id="PTHR43525">
    <property type="entry name" value="PROTEIN MALY"/>
    <property type="match status" value="1"/>
</dbReference>
<gene>
    <name evidence="7" type="ORF">C1H69_07815</name>
</gene>
<dbReference type="Proteomes" id="UP000235803">
    <property type="component" value="Unassembled WGS sequence"/>
</dbReference>
<evidence type="ECO:0000313" key="7">
    <source>
        <dbReference type="EMBL" id="PMR76262.1"/>
    </source>
</evidence>
<dbReference type="GO" id="GO:0047804">
    <property type="term" value="F:cysteine-S-conjugate beta-lyase activity"/>
    <property type="evidence" value="ECO:0007669"/>
    <property type="project" value="UniProtKB-EC"/>
</dbReference>
<keyword evidence="3" id="KW-0663">Pyridoxal phosphate</keyword>
<dbReference type="InterPro" id="IPR015422">
    <property type="entry name" value="PyrdxlP-dep_Trfase_small"/>
</dbReference>
<dbReference type="OrthoDB" id="3224382at2"/>
<evidence type="ECO:0000259" key="6">
    <source>
        <dbReference type="Pfam" id="PF00155"/>
    </source>
</evidence>
<feature type="domain" description="Aminotransferase class I/classII large" evidence="6">
    <location>
        <begin position="32"/>
        <end position="386"/>
    </location>
</feature>
<evidence type="ECO:0000256" key="2">
    <source>
        <dbReference type="ARBA" id="ARBA00012224"/>
    </source>
</evidence>
<dbReference type="Pfam" id="PF00155">
    <property type="entry name" value="Aminotran_1_2"/>
    <property type="match status" value="1"/>
</dbReference>
<dbReference type="GO" id="GO:0030170">
    <property type="term" value="F:pyridoxal phosphate binding"/>
    <property type="evidence" value="ECO:0007669"/>
    <property type="project" value="InterPro"/>
</dbReference>
<dbReference type="SUPFAM" id="SSF53383">
    <property type="entry name" value="PLP-dependent transferases"/>
    <property type="match status" value="1"/>
</dbReference>
<dbReference type="NCBIfam" id="TIGR04350">
    <property type="entry name" value="C_S_lyase_PatB"/>
    <property type="match status" value="1"/>
</dbReference>
<dbReference type="PANTHER" id="PTHR43525:SF1">
    <property type="entry name" value="PROTEIN MALY"/>
    <property type="match status" value="1"/>
</dbReference>
<evidence type="ECO:0000313" key="8">
    <source>
        <dbReference type="Proteomes" id="UP000235803"/>
    </source>
</evidence>
<evidence type="ECO:0000256" key="1">
    <source>
        <dbReference type="ARBA" id="ARBA00001933"/>
    </source>
</evidence>
<comment type="caution">
    <text evidence="7">The sequence shown here is derived from an EMBL/GenBank/DDBJ whole genome shotgun (WGS) entry which is preliminary data.</text>
</comment>
<organism evidence="7 8">
    <name type="scientific">Billgrantia endophytica</name>
    <dbReference type="NCBI Taxonomy" id="2033802"/>
    <lineage>
        <taxon>Bacteria</taxon>
        <taxon>Pseudomonadati</taxon>
        <taxon>Pseudomonadota</taxon>
        <taxon>Gammaproteobacteria</taxon>
        <taxon>Oceanospirillales</taxon>
        <taxon>Halomonadaceae</taxon>
        <taxon>Billgrantia</taxon>
    </lineage>
</organism>
<evidence type="ECO:0000256" key="5">
    <source>
        <dbReference type="ARBA" id="ARBA00037974"/>
    </source>
</evidence>
<dbReference type="Gene3D" id="3.90.1150.10">
    <property type="entry name" value="Aspartate Aminotransferase, domain 1"/>
    <property type="match status" value="1"/>
</dbReference>
<dbReference type="InterPro" id="IPR015421">
    <property type="entry name" value="PyrdxlP-dep_Trfase_major"/>
</dbReference>
<dbReference type="EMBL" id="PNRF01000013">
    <property type="protein sequence ID" value="PMR76262.1"/>
    <property type="molecule type" value="Genomic_DNA"/>
</dbReference>
<dbReference type="RefSeq" id="WP_102652833.1">
    <property type="nucleotide sequence ID" value="NZ_PNRF01000013.1"/>
</dbReference>
<reference evidence="7 8" key="1">
    <citation type="submission" date="2018-01" db="EMBL/GenBank/DDBJ databases">
        <title>Halomonas endophytica sp. nov., isolated from storage liquid in the stems of Populus euphratica.</title>
        <authorList>
            <person name="Chen C."/>
        </authorList>
    </citation>
    <scope>NUCLEOTIDE SEQUENCE [LARGE SCALE GENOMIC DNA]</scope>
    <source>
        <strain evidence="7 8">MC28</strain>
    </source>
</reference>
<evidence type="ECO:0000256" key="3">
    <source>
        <dbReference type="ARBA" id="ARBA00022898"/>
    </source>
</evidence>
<dbReference type="InterPro" id="IPR051798">
    <property type="entry name" value="Class-II_PLP-Dep_Aminotrans"/>
</dbReference>
<accession>A0A2N7U760</accession>
<dbReference type="InterPro" id="IPR027619">
    <property type="entry name" value="C-S_lyase_PatB-like"/>
</dbReference>
<comment type="cofactor">
    <cofactor evidence="1">
        <name>pyridoxal 5'-phosphate</name>
        <dbReference type="ChEBI" id="CHEBI:597326"/>
    </cofactor>
</comment>
<evidence type="ECO:0000256" key="4">
    <source>
        <dbReference type="ARBA" id="ARBA00023239"/>
    </source>
</evidence>
<keyword evidence="7" id="KW-0808">Transferase</keyword>
<dbReference type="InterPro" id="IPR015424">
    <property type="entry name" value="PyrdxlP-dep_Trfase"/>
</dbReference>
<dbReference type="InterPro" id="IPR004839">
    <property type="entry name" value="Aminotransferase_I/II_large"/>
</dbReference>
<dbReference type="EC" id="4.4.1.13" evidence="2"/>
<keyword evidence="8" id="KW-1185">Reference proteome</keyword>
<dbReference type="GO" id="GO:0008483">
    <property type="term" value="F:transaminase activity"/>
    <property type="evidence" value="ECO:0007669"/>
    <property type="project" value="UniProtKB-KW"/>
</dbReference>